<dbReference type="HOGENOM" id="CLU_080510_1_0_1"/>
<feature type="transmembrane region" description="Helical" evidence="2">
    <location>
        <begin position="7"/>
        <end position="29"/>
    </location>
</feature>
<sequence length="205" mass="22388">MAYEDIVPIGTVLIVASVSFVIGTIYGNLPYDFFVLFSSEATEAHFDAALKHYQLWGSGPAWIIHILHFVVFLGFTGCFIKIYKPVTDIKLFEYGSLFALLLATCVYLTNIRVGVESAVSGIWGDIDQNTGLGVIVASELMVLVLLVGVLVLQAGMYYATYADRKIKEEYLKGEAEEKAAAKAAKTKPTATSTGVETRSKSKKKV</sequence>
<reference evidence="3" key="1">
    <citation type="submission" date="2013-12" db="EMBL/GenBank/DDBJ databases">
        <authorList>
            <person name="Genoscope - CEA"/>
        </authorList>
    </citation>
    <scope>NUCLEOTIDE SEQUENCE</scope>
    <source>
        <strain evidence="3">CBS 1993</strain>
    </source>
</reference>
<dbReference type="InterPro" id="IPR013248">
    <property type="entry name" value="Psh3/Shr3"/>
</dbReference>
<gene>
    <name evidence="3" type="ORF">KUCA_T00004821001</name>
</gene>
<dbReference type="OrthoDB" id="5229808at2759"/>
<dbReference type="STRING" id="1382522.W6MQ72"/>
<dbReference type="GO" id="GO:0005789">
    <property type="term" value="C:endoplasmic reticulum membrane"/>
    <property type="evidence" value="ECO:0007669"/>
    <property type="project" value="TreeGrafter"/>
</dbReference>
<dbReference type="RefSeq" id="XP_022460826.1">
    <property type="nucleotide sequence ID" value="XM_022605945.1"/>
</dbReference>
<dbReference type="AlphaFoldDB" id="W6MQ72"/>
<feature type="transmembrane region" description="Helical" evidence="2">
    <location>
        <begin position="135"/>
        <end position="159"/>
    </location>
</feature>
<evidence type="ECO:0000256" key="1">
    <source>
        <dbReference type="SAM" id="MobiDB-lite"/>
    </source>
</evidence>
<feature type="transmembrane region" description="Helical" evidence="2">
    <location>
        <begin position="95"/>
        <end position="115"/>
    </location>
</feature>
<dbReference type="Proteomes" id="UP000019384">
    <property type="component" value="Unassembled WGS sequence"/>
</dbReference>
<organism evidence="3 4">
    <name type="scientific">Kuraishia capsulata CBS 1993</name>
    <dbReference type="NCBI Taxonomy" id="1382522"/>
    <lineage>
        <taxon>Eukaryota</taxon>
        <taxon>Fungi</taxon>
        <taxon>Dikarya</taxon>
        <taxon>Ascomycota</taxon>
        <taxon>Saccharomycotina</taxon>
        <taxon>Pichiomycetes</taxon>
        <taxon>Pichiales</taxon>
        <taxon>Pichiaceae</taxon>
        <taxon>Kuraishia</taxon>
    </lineage>
</organism>
<dbReference type="Pfam" id="PF08229">
    <property type="entry name" value="SHR3_chaperone"/>
    <property type="match status" value="1"/>
</dbReference>
<accession>W6MQ72</accession>
<name>W6MQ72_9ASCO</name>
<keyword evidence="2" id="KW-0472">Membrane</keyword>
<dbReference type="EMBL" id="HG793130">
    <property type="protein sequence ID" value="CDK28836.1"/>
    <property type="molecule type" value="Genomic_DNA"/>
</dbReference>
<evidence type="ECO:0000256" key="2">
    <source>
        <dbReference type="SAM" id="Phobius"/>
    </source>
</evidence>
<dbReference type="GO" id="GO:0006888">
    <property type="term" value="P:endoplasmic reticulum to Golgi vesicle-mediated transport"/>
    <property type="evidence" value="ECO:0007669"/>
    <property type="project" value="TreeGrafter"/>
</dbReference>
<evidence type="ECO:0000313" key="4">
    <source>
        <dbReference type="Proteomes" id="UP000019384"/>
    </source>
</evidence>
<feature type="region of interest" description="Disordered" evidence="1">
    <location>
        <begin position="181"/>
        <end position="205"/>
    </location>
</feature>
<keyword evidence="4" id="KW-1185">Reference proteome</keyword>
<feature type="transmembrane region" description="Helical" evidence="2">
    <location>
        <begin position="62"/>
        <end position="83"/>
    </location>
</feature>
<evidence type="ECO:0008006" key="5">
    <source>
        <dbReference type="Google" id="ProtNLM"/>
    </source>
</evidence>
<dbReference type="GO" id="GO:0051082">
    <property type="term" value="F:unfolded protein binding"/>
    <property type="evidence" value="ECO:0007669"/>
    <property type="project" value="TreeGrafter"/>
</dbReference>
<keyword evidence="2" id="KW-1133">Transmembrane helix</keyword>
<dbReference type="PANTHER" id="PTHR28228">
    <property type="entry name" value="SECRETORY COMPONENT PROTEIN SHR3"/>
    <property type="match status" value="1"/>
</dbReference>
<keyword evidence="2" id="KW-0812">Transmembrane</keyword>
<dbReference type="SMART" id="SM00786">
    <property type="entry name" value="SHR3_chaperone"/>
    <property type="match status" value="1"/>
</dbReference>
<proteinExistence type="predicted"/>
<protein>
    <recommendedName>
        <fullName evidence="5">Shr3 amino acid permease chaperone</fullName>
    </recommendedName>
</protein>
<dbReference type="GeneID" id="34522214"/>
<dbReference type="PIRSF" id="PIRSF029187">
    <property type="entry name" value="Shr3_AAP_chap"/>
    <property type="match status" value="1"/>
</dbReference>
<reference evidence="3" key="2">
    <citation type="submission" date="2014-02" db="EMBL/GenBank/DDBJ databases">
        <title>Complete DNA sequence of /Kuraishia capsulata/ illustrates novel genomic features among budding yeasts (/Saccharomycotina/).</title>
        <authorList>
            <person name="Morales L."/>
            <person name="Noel B."/>
            <person name="Porcel B."/>
            <person name="Marcet-Houben M."/>
            <person name="Hullo M-F."/>
            <person name="Sacerdot C."/>
            <person name="Tekaia F."/>
            <person name="Leh-Louis V."/>
            <person name="Despons L."/>
            <person name="Khanna V."/>
            <person name="Aury J-M."/>
            <person name="Barbe V."/>
            <person name="Couloux A."/>
            <person name="Labadie K."/>
            <person name="Pelletier E."/>
            <person name="Souciet J-L."/>
            <person name="Boekhout T."/>
            <person name="Gabaldon T."/>
            <person name="Wincker P."/>
            <person name="Dujon B."/>
        </authorList>
    </citation>
    <scope>NUCLEOTIDE SEQUENCE</scope>
    <source>
        <strain evidence="3">CBS 1993</strain>
    </source>
</reference>
<dbReference type="PANTHER" id="PTHR28228:SF1">
    <property type="entry name" value="SECRETORY COMPONENT PROTEIN SHR3"/>
    <property type="match status" value="1"/>
</dbReference>
<evidence type="ECO:0000313" key="3">
    <source>
        <dbReference type="EMBL" id="CDK28836.1"/>
    </source>
</evidence>